<dbReference type="Gene3D" id="1.10.287.110">
    <property type="entry name" value="DnaJ domain"/>
    <property type="match status" value="1"/>
</dbReference>
<feature type="coiled-coil region" evidence="1">
    <location>
        <begin position="16"/>
        <end position="138"/>
    </location>
</feature>
<accession>A0A0F9J0L9</accession>
<dbReference type="AlphaFoldDB" id="A0A0F9J0L9"/>
<evidence type="ECO:0000259" key="2">
    <source>
        <dbReference type="PROSITE" id="PS50076"/>
    </source>
</evidence>
<dbReference type="EMBL" id="LAZR01012602">
    <property type="protein sequence ID" value="KKM25969.1"/>
    <property type="molecule type" value="Genomic_DNA"/>
</dbReference>
<evidence type="ECO:0000313" key="3">
    <source>
        <dbReference type="EMBL" id="KKM25969.1"/>
    </source>
</evidence>
<dbReference type="InterPro" id="IPR036869">
    <property type="entry name" value="J_dom_sf"/>
</dbReference>
<protein>
    <recommendedName>
        <fullName evidence="2">J domain-containing protein</fullName>
    </recommendedName>
</protein>
<feature type="coiled-coil region" evidence="1">
    <location>
        <begin position="193"/>
        <end position="221"/>
    </location>
</feature>
<sequence length="296" mass="34585">MAKKNKANTTKLVPSKSDVQKEIDIWEARIAEKEDEVSELLIQVQNIKIALNVFSGEYHSRVGLLYVKLDKIKLKVKEYQLRIDLAQGKETSQDNLDNIEEKVNETFNEKRQKINDLEDEASEAAEEYREYLEQEEKNPTLNTEAKEDLKILYRKLALKFHPDKAKDDERKKEYHSIMAEIIGAYKNKDLITLRKYMSRAEREEKIAKETSEEKLARLKEDYGIILGIITKRHAELKDLKANETYKLKVKVDEAKKEDRDLLHGLADNIKEEIDGNQALLDELIEEYKEIIQGAEY</sequence>
<feature type="domain" description="J" evidence="2">
    <location>
        <begin position="127"/>
        <end position="201"/>
    </location>
</feature>
<gene>
    <name evidence="3" type="ORF">LCGC14_1589640</name>
</gene>
<name>A0A0F9J0L9_9ZZZZ</name>
<keyword evidence="1" id="KW-0175">Coiled coil</keyword>
<reference evidence="3" key="1">
    <citation type="journal article" date="2015" name="Nature">
        <title>Complex archaea that bridge the gap between prokaryotes and eukaryotes.</title>
        <authorList>
            <person name="Spang A."/>
            <person name="Saw J.H."/>
            <person name="Jorgensen S.L."/>
            <person name="Zaremba-Niedzwiedzka K."/>
            <person name="Martijn J."/>
            <person name="Lind A.E."/>
            <person name="van Eijk R."/>
            <person name="Schleper C."/>
            <person name="Guy L."/>
            <person name="Ettema T.J."/>
        </authorList>
    </citation>
    <scope>NUCLEOTIDE SEQUENCE</scope>
</reference>
<dbReference type="SUPFAM" id="SSF46565">
    <property type="entry name" value="Chaperone J-domain"/>
    <property type="match status" value="1"/>
</dbReference>
<comment type="caution">
    <text evidence="3">The sequence shown here is derived from an EMBL/GenBank/DDBJ whole genome shotgun (WGS) entry which is preliminary data.</text>
</comment>
<dbReference type="InterPro" id="IPR001623">
    <property type="entry name" value="DnaJ_domain"/>
</dbReference>
<evidence type="ECO:0000256" key="1">
    <source>
        <dbReference type="SAM" id="Coils"/>
    </source>
</evidence>
<organism evidence="3">
    <name type="scientific">marine sediment metagenome</name>
    <dbReference type="NCBI Taxonomy" id="412755"/>
    <lineage>
        <taxon>unclassified sequences</taxon>
        <taxon>metagenomes</taxon>
        <taxon>ecological metagenomes</taxon>
    </lineage>
</organism>
<dbReference type="CDD" id="cd06257">
    <property type="entry name" value="DnaJ"/>
    <property type="match status" value="1"/>
</dbReference>
<dbReference type="PROSITE" id="PS50076">
    <property type="entry name" value="DNAJ_2"/>
    <property type="match status" value="1"/>
</dbReference>
<proteinExistence type="predicted"/>